<dbReference type="SMART" id="SM00346">
    <property type="entry name" value="HTH_ICLR"/>
    <property type="match status" value="1"/>
</dbReference>
<dbReference type="RefSeq" id="WP_019618687.1">
    <property type="nucleotide sequence ID" value="NZ_JBHUNE010000009.1"/>
</dbReference>
<keyword evidence="2" id="KW-0238">DNA-binding</keyword>
<dbReference type="PROSITE" id="PS51077">
    <property type="entry name" value="HTH_ICLR"/>
    <property type="match status" value="1"/>
</dbReference>
<sequence length="258" mass="26865">MPTASAASNATTGATTGSAAPRQAASSHSQTLSRGIRALEVLAEAGHPISIAELAAALDVHRSVAYRLLRTLEDHGLVRRDSQGLIRLGARMAQLARGVQRDMQTVAMPELTDLANRFAVTAFVGLLDDDDIVTLMSVEPRVASTSVAQRPGTRHSLLTGAPGLAVRMQMPGSELAELRARGLDPDDEAIRAAIAKGYAASTDEVIPGLSALAVPLPLVDEQLASLAVVYLSPKDEPDVAALVESLRASAHAISSALS</sequence>
<organism evidence="7 8">
    <name type="scientific">Gulosibacter faecalis</name>
    <dbReference type="NCBI Taxonomy" id="272240"/>
    <lineage>
        <taxon>Bacteria</taxon>
        <taxon>Bacillati</taxon>
        <taxon>Actinomycetota</taxon>
        <taxon>Actinomycetes</taxon>
        <taxon>Micrococcales</taxon>
        <taxon>Microbacteriaceae</taxon>
        <taxon>Gulosibacter</taxon>
    </lineage>
</organism>
<keyword evidence="1" id="KW-0805">Transcription regulation</keyword>
<evidence type="ECO:0000256" key="2">
    <source>
        <dbReference type="ARBA" id="ARBA00023125"/>
    </source>
</evidence>
<dbReference type="PROSITE" id="PS51078">
    <property type="entry name" value="ICLR_ED"/>
    <property type="match status" value="1"/>
</dbReference>
<evidence type="ECO:0000259" key="6">
    <source>
        <dbReference type="PROSITE" id="PS51078"/>
    </source>
</evidence>
<proteinExistence type="predicted"/>
<dbReference type="EMBL" id="JBHUNE010000009">
    <property type="protein sequence ID" value="MFD2759173.1"/>
    <property type="molecule type" value="Genomic_DNA"/>
</dbReference>
<protein>
    <submittedName>
        <fullName evidence="7">IclR family transcriptional regulator</fullName>
    </submittedName>
</protein>
<keyword evidence="3" id="KW-0804">Transcription</keyword>
<feature type="region of interest" description="Disordered" evidence="4">
    <location>
        <begin position="1"/>
        <end position="29"/>
    </location>
</feature>
<feature type="domain" description="IclR-ED" evidence="6">
    <location>
        <begin position="84"/>
        <end position="258"/>
    </location>
</feature>
<evidence type="ECO:0000259" key="5">
    <source>
        <dbReference type="PROSITE" id="PS51077"/>
    </source>
</evidence>
<evidence type="ECO:0000313" key="7">
    <source>
        <dbReference type="EMBL" id="MFD2759173.1"/>
    </source>
</evidence>
<keyword evidence="8" id="KW-1185">Reference proteome</keyword>
<name>A0ABW5UZM1_9MICO</name>
<accession>A0ABW5UZM1</accession>
<dbReference type="InterPro" id="IPR005471">
    <property type="entry name" value="Tscrpt_reg_IclR_N"/>
</dbReference>
<dbReference type="InterPro" id="IPR036390">
    <property type="entry name" value="WH_DNA-bd_sf"/>
</dbReference>
<dbReference type="PANTHER" id="PTHR30136">
    <property type="entry name" value="HELIX-TURN-HELIX TRANSCRIPTIONAL REGULATOR, ICLR FAMILY"/>
    <property type="match status" value="1"/>
</dbReference>
<dbReference type="SUPFAM" id="SSF55781">
    <property type="entry name" value="GAF domain-like"/>
    <property type="match status" value="1"/>
</dbReference>
<reference evidence="8" key="1">
    <citation type="journal article" date="2019" name="Int. J. Syst. Evol. Microbiol.">
        <title>The Global Catalogue of Microorganisms (GCM) 10K type strain sequencing project: providing services to taxonomists for standard genome sequencing and annotation.</title>
        <authorList>
            <consortium name="The Broad Institute Genomics Platform"/>
            <consortium name="The Broad Institute Genome Sequencing Center for Infectious Disease"/>
            <person name="Wu L."/>
            <person name="Ma J."/>
        </authorList>
    </citation>
    <scope>NUCLEOTIDE SEQUENCE [LARGE SCALE GENOMIC DNA]</scope>
    <source>
        <strain evidence="8">TISTR 1514</strain>
    </source>
</reference>
<dbReference type="Proteomes" id="UP001597492">
    <property type="component" value="Unassembled WGS sequence"/>
</dbReference>
<dbReference type="InterPro" id="IPR036388">
    <property type="entry name" value="WH-like_DNA-bd_sf"/>
</dbReference>
<dbReference type="SUPFAM" id="SSF46785">
    <property type="entry name" value="Winged helix' DNA-binding domain"/>
    <property type="match status" value="1"/>
</dbReference>
<evidence type="ECO:0000256" key="3">
    <source>
        <dbReference type="ARBA" id="ARBA00023163"/>
    </source>
</evidence>
<feature type="domain" description="HTH iclR-type" evidence="5">
    <location>
        <begin position="29"/>
        <end position="90"/>
    </location>
</feature>
<evidence type="ECO:0000313" key="8">
    <source>
        <dbReference type="Proteomes" id="UP001597492"/>
    </source>
</evidence>
<feature type="compositionally biased region" description="Low complexity" evidence="4">
    <location>
        <begin position="1"/>
        <end position="20"/>
    </location>
</feature>
<evidence type="ECO:0000256" key="1">
    <source>
        <dbReference type="ARBA" id="ARBA00023015"/>
    </source>
</evidence>
<dbReference type="InterPro" id="IPR014757">
    <property type="entry name" value="Tscrpt_reg_IclR_C"/>
</dbReference>
<dbReference type="Gene3D" id="1.10.10.10">
    <property type="entry name" value="Winged helix-like DNA-binding domain superfamily/Winged helix DNA-binding domain"/>
    <property type="match status" value="1"/>
</dbReference>
<dbReference type="InterPro" id="IPR029016">
    <property type="entry name" value="GAF-like_dom_sf"/>
</dbReference>
<dbReference type="PANTHER" id="PTHR30136:SF24">
    <property type="entry name" value="HTH-TYPE TRANSCRIPTIONAL REPRESSOR ALLR"/>
    <property type="match status" value="1"/>
</dbReference>
<evidence type="ECO:0000256" key="4">
    <source>
        <dbReference type="SAM" id="MobiDB-lite"/>
    </source>
</evidence>
<dbReference type="Pfam" id="PF09339">
    <property type="entry name" value="HTH_IclR"/>
    <property type="match status" value="1"/>
</dbReference>
<dbReference type="Gene3D" id="3.30.450.40">
    <property type="match status" value="1"/>
</dbReference>
<comment type="caution">
    <text evidence="7">The sequence shown here is derived from an EMBL/GenBank/DDBJ whole genome shotgun (WGS) entry which is preliminary data.</text>
</comment>
<gene>
    <name evidence="7" type="ORF">ACFSW7_12385</name>
</gene>
<dbReference type="InterPro" id="IPR050707">
    <property type="entry name" value="HTH_MetabolicPath_Reg"/>
</dbReference>